<evidence type="ECO:0000256" key="8">
    <source>
        <dbReference type="HAMAP-Rule" id="MF_00193"/>
    </source>
</evidence>
<name>D9QS45_ACEAZ</name>
<comment type="catalytic activity">
    <reaction evidence="8 10">
        <text>deamido-NAD(+) + NH4(+) + ATP = AMP + diphosphate + NAD(+) + H(+)</text>
        <dbReference type="Rhea" id="RHEA:21188"/>
        <dbReference type="ChEBI" id="CHEBI:15378"/>
        <dbReference type="ChEBI" id="CHEBI:28938"/>
        <dbReference type="ChEBI" id="CHEBI:30616"/>
        <dbReference type="ChEBI" id="CHEBI:33019"/>
        <dbReference type="ChEBI" id="CHEBI:57540"/>
        <dbReference type="ChEBI" id="CHEBI:58437"/>
        <dbReference type="ChEBI" id="CHEBI:456215"/>
        <dbReference type="EC" id="6.3.1.5"/>
    </reaction>
</comment>
<dbReference type="InterPro" id="IPR022310">
    <property type="entry name" value="NAD/GMP_synthase"/>
</dbReference>
<dbReference type="STRING" id="574087.Acear_1832"/>
<feature type="binding site" evidence="8">
    <location>
        <position position="184"/>
    </location>
    <ligand>
        <name>ATP</name>
        <dbReference type="ChEBI" id="CHEBI:30616"/>
    </ligand>
</feature>
<evidence type="ECO:0000313" key="12">
    <source>
        <dbReference type="EMBL" id="ADL13336.1"/>
    </source>
</evidence>
<keyword evidence="13" id="KW-1185">Reference proteome</keyword>
<evidence type="ECO:0000256" key="10">
    <source>
        <dbReference type="RuleBase" id="RU003812"/>
    </source>
</evidence>
<comment type="function">
    <text evidence="8">Catalyzes the ATP-dependent amidation of deamido-NAD to form NAD. Uses ammonia as a nitrogen source.</text>
</comment>
<feature type="binding site" evidence="8">
    <location>
        <position position="153"/>
    </location>
    <ligand>
        <name>deamido-NAD(+)</name>
        <dbReference type="ChEBI" id="CHEBI:58437"/>
        <note>ligand shared between two neighboring subunits</note>
    </ligand>
</feature>
<feature type="binding site" description="in other chain" evidence="8">
    <location>
        <begin position="230"/>
        <end position="231"/>
    </location>
    <ligand>
        <name>deamido-NAD(+)</name>
        <dbReference type="ChEBI" id="CHEBI:58437"/>
        <note>ligand shared between two neighboring subunits</note>
    </ligand>
</feature>
<dbReference type="AlphaFoldDB" id="D9QS45"/>
<comment type="subunit">
    <text evidence="8">Homodimer.</text>
</comment>
<dbReference type="RefSeq" id="WP_013278781.1">
    <property type="nucleotide sequence ID" value="NC_014378.1"/>
</dbReference>
<evidence type="ECO:0000313" key="13">
    <source>
        <dbReference type="Proteomes" id="UP000001661"/>
    </source>
</evidence>
<feature type="binding site" evidence="8">
    <location>
        <begin position="32"/>
        <end position="39"/>
    </location>
    <ligand>
        <name>ATP</name>
        <dbReference type="ChEBI" id="CHEBI:30616"/>
    </ligand>
</feature>
<feature type="binding site" description="in other chain" evidence="8">
    <location>
        <position position="113"/>
    </location>
    <ligand>
        <name>deamido-NAD(+)</name>
        <dbReference type="ChEBI" id="CHEBI:58437"/>
        <note>ligand shared between two neighboring subunits</note>
    </ligand>
</feature>
<dbReference type="EC" id="6.3.1.5" evidence="8 10"/>
<evidence type="ECO:0000256" key="3">
    <source>
        <dbReference type="ARBA" id="ARBA00022723"/>
    </source>
</evidence>
<feature type="binding site" evidence="8">
    <location>
        <position position="162"/>
    </location>
    <ligand>
        <name>ATP</name>
        <dbReference type="ChEBI" id="CHEBI:30616"/>
    </ligand>
</feature>
<feature type="binding site" evidence="8">
    <location>
        <position position="138"/>
    </location>
    <ligand>
        <name>Mg(2+)</name>
        <dbReference type="ChEBI" id="CHEBI:18420"/>
    </ligand>
</feature>
<evidence type="ECO:0000256" key="7">
    <source>
        <dbReference type="ARBA" id="ARBA00023027"/>
    </source>
</evidence>
<gene>
    <name evidence="8" type="primary">nadE</name>
    <name evidence="12" type="ordered locus">Acear_1832</name>
</gene>
<evidence type="ECO:0000256" key="4">
    <source>
        <dbReference type="ARBA" id="ARBA00022741"/>
    </source>
</evidence>
<feature type="binding site" evidence="8">
    <location>
        <position position="38"/>
    </location>
    <ligand>
        <name>Mg(2+)</name>
        <dbReference type="ChEBI" id="CHEBI:18420"/>
    </ligand>
</feature>
<dbReference type="GO" id="GO:0004359">
    <property type="term" value="F:glutaminase activity"/>
    <property type="evidence" value="ECO:0007669"/>
    <property type="project" value="InterPro"/>
</dbReference>
<dbReference type="GO" id="GO:0009435">
    <property type="term" value="P:NAD+ biosynthetic process"/>
    <property type="evidence" value="ECO:0007669"/>
    <property type="project" value="UniProtKB-UniRule"/>
</dbReference>
<keyword evidence="3 8" id="KW-0479">Metal-binding</keyword>
<dbReference type="HOGENOM" id="CLU_059327_1_1_9"/>
<sequence length="240" mass="26869">MLDKNYQKVIYKLQNWIQDKVESAGCQGAVVGLSGGIDSSVTAVLSKMAFPKRTLGLIMPCESNSQDRRDAQLVADEFDIDYEIVDLNNTLNTLLSAVDNFDDKMPKANIKPRLRMTVLYYYGQLRNSLVIGTDNRSELKLGYFTKHGDGGIDLAPMGNLVKTEVREVAKLLEIPNRIINKAPSAGLWADQTDESELGLSYEEIDRYILTGEADEQVKRKVESLAEENSHKLQLPPIPEF</sequence>
<keyword evidence="2 8" id="KW-0436">Ligase</keyword>
<keyword evidence="5 8" id="KW-0067">ATP-binding</keyword>
<dbReference type="GO" id="GO:0003952">
    <property type="term" value="F:NAD+ synthase (glutamine-hydrolyzing) activity"/>
    <property type="evidence" value="ECO:0007669"/>
    <property type="project" value="InterPro"/>
</dbReference>
<organism evidence="12 13">
    <name type="scientific">Acetohalobium arabaticum (strain ATCC 49924 / DSM 5501 / Z-7288)</name>
    <dbReference type="NCBI Taxonomy" id="574087"/>
    <lineage>
        <taxon>Bacteria</taxon>
        <taxon>Bacillati</taxon>
        <taxon>Bacillota</taxon>
        <taxon>Clostridia</taxon>
        <taxon>Halanaerobiales</taxon>
        <taxon>Halobacteroidaceae</taxon>
        <taxon>Acetohalobium</taxon>
    </lineage>
</organism>
<dbReference type="GO" id="GO:0008795">
    <property type="term" value="F:NAD+ synthase activity"/>
    <property type="evidence" value="ECO:0007669"/>
    <property type="project" value="UniProtKB-UniRule"/>
</dbReference>
<reference evidence="12 13" key="1">
    <citation type="journal article" date="2010" name="Stand. Genomic Sci.">
        <title>Complete genome sequence of Acetohalobium arabaticum type strain (Z-7288).</title>
        <authorList>
            <person name="Sikorski J."/>
            <person name="Lapidus A."/>
            <person name="Chertkov O."/>
            <person name="Lucas S."/>
            <person name="Copeland A."/>
            <person name="Glavina Del Rio T."/>
            <person name="Nolan M."/>
            <person name="Tice H."/>
            <person name="Cheng J.F."/>
            <person name="Han C."/>
            <person name="Brambilla E."/>
            <person name="Pitluck S."/>
            <person name="Liolios K."/>
            <person name="Ivanova N."/>
            <person name="Mavromatis K."/>
            <person name="Mikhailova N."/>
            <person name="Pati A."/>
            <person name="Bruce D."/>
            <person name="Detter C."/>
            <person name="Tapia R."/>
            <person name="Goodwin L."/>
            <person name="Chen A."/>
            <person name="Palaniappan K."/>
            <person name="Land M."/>
            <person name="Hauser L."/>
            <person name="Chang Y.J."/>
            <person name="Jeffries C.D."/>
            <person name="Rohde M."/>
            <person name="Goker M."/>
            <person name="Spring S."/>
            <person name="Woyke T."/>
            <person name="Bristow J."/>
            <person name="Eisen J.A."/>
            <person name="Markowitz V."/>
            <person name="Hugenholtz P."/>
            <person name="Kyrpides N.C."/>
            <person name="Klenk H.P."/>
        </authorList>
    </citation>
    <scope>NUCLEOTIDE SEQUENCE [LARGE SCALE GENOMIC DNA]</scope>
    <source>
        <strain evidence="13">ATCC 49924 / DSM 5501 / Z-7288</strain>
    </source>
</reference>
<dbReference type="OrthoDB" id="9803818at2"/>
<dbReference type="NCBIfam" id="TIGR00552">
    <property type="entry name" value="nadE"/>
    <property type="match status" value="1"/>
</dbReference>
<dbReference type="InterPro" id="IPR014729">
    <property type="entry name" value="Rossmann-like_a/b/a_fold"/>
</dbReference>
<dbReference type="HAMAP" id="MF_00193">
    <property type="entry name" value="NadE_ammonia_dep"/>
    <property type="match status" value="1"/>
</dbReference>
<dbReference type="InterPro" id="IPR022926">
    <property type="entry name" value="NH(3)-dep_NAD(+)_synth"/>
</dbReference>
<dbReference type="GO" id="GO:0046872">
    <property type="term" value="F:metal ion binding"/>
    <property type="evidence" value="ECO:0007669"/>
    <property type="project" value="UniProtKB-KW"/>
</dbReference>
<dbReference type="CDD" id="cd00553">
    <property type="entry name" value="NAD_synthase"/>
    <property type="match status" value="1"/>
</dbReference>
<evidence type="ECO:0000256" key="9">
    <source>
        <dbReference type="RuleBase" id="RU003811"/>
    </source>
</evidence>
<evidence type="ECO:0000256" key="2">
    <source>
        <dbReference type="ARBA" id="ARBA00022598"/>
    </source>
</evidence>
<dbReference type="GO" id="GO:0005524">
    <property type="term" value="F:ATP binding"/>
    <property type="evidence" value="ECO:0007669"/>
    <property type="project" value="UniProtKB-UniRule"/>
</dbReference>
<dbReference type="PANTHER" id="PTHR23090:SF9">
    <property type="entry name" value="GLUTAMINE-DEPENDENT NAD(+) SYNTHETASE"/>
    <property type="match status" value="1"/>
</dbReference>
<comment type="similarity">
    <text evidence="1 8 9">Belongs to the NAD synthetase family.</text>
</comment>
<dbReference type="NCBIfam" id="NF010587">
    <property type="entry name" value="PRK13980.1"/>
    <property type="match status" value="1"/>
</dbReference>
<keyword evidence="4 8" id="KW-0547">Nucleotide-binding</keyword>
<keyword evidence="7 8" id="KW-0520">NAD</keyword>
<keyword evidence="6 8" id="KW-0460">Magnesium</keyword>
<evidence type="ECO:0000259" key="11">
    <source>
        <dbReference type="Pfam" id="PF02540"/>
    </source>
</evidence>
<dbReference type="SUPFAM" id="SSF52402">
    <property type="entry name" value="Adenine nucleotide alpha hydrolases-like"/>
    <property type="match status" value="1"/>
</dbReference>
<dbReference type="KEGG" id="aar:Acear_1832"/>
<dbReference type="Gene3D" id="3.40.50.620">
    <property type="entry name" value="HUPs"/>
    <property type="match status" value="1"/>
</dbReference>
<feature type="domain" description="NAD/GMP synthase" evidence="11">
    <location>
        <begin position="10"/>
        <end position="235"/>
    </location>
</feature>
<dbReference type="GO" id="GO:0005737">
    <property type="term" value="C:cytoplasm"/>
    <property type="evidence" value="ECO:0007669"/>
    <property type="project" value="InterPro"/>
</dbReference>
<dbReference type="UniPathway" id="UPA00253">
    <property type="reaction ID" value="UER00333"/>
</dbReference>
<dbReference type="InterPro" id="IPR003694">
    <property type="entry name" value="NAD_synthase"/>
</dbReference>
<dbReference type="EMBL" id="CP002105">
    <property type="protein sequence ID" value="ADL13336.1"/>
    <property type="molecule type" value="Genomic_DNA"/>
</dbReference>
<proteinExistence type="inferred from homology"/>
<protein>
    <recommendedName>
        <fullName evidence="8 10">NH(3)-dependent NAD(+) synthetase</fullName>
        <ecNumber evidence="8 10">6.3.1.5</ecNumber>
    </recommendedName>
</protein>
<evidence type="ECO:0000256" key="5">
    <source>
        <dbReference type="ARBA" id="ARBA00022840"/>
    </source>
</evidence>
<evidence type="ECO:0000256" key="6">
    <source>
        <dbReference type="ARBA" id="ARBA00022842"/>
    </source>
</evidence>
<evidence type="ECO:0000256" key="1">
    <source>
        <dbReference type="ARBA" id="ARBA00005859"/>
    </source>
</evidence>
<comment type="pathway">
    <text evidence="8">Cofactor biosynthesis; NAD(+) biosynthesis; NAD(+) from deamido-NAD(+) (ammonia route): step 1/1.</text>
</comment>
<accession>D9QS45</accession>
<dbReference type="PANTHER" id="PTHR23090">
    <property type="entry name" value="NH 3 /GLUTAMINE-DEPENDENT NAD + SYNTHETASE"/>
    <property type="match status" value="1"/>
</dbReference>
<feature type="binding site" description="in other chain" evidence="8">
    <location>
        <position position="146"/>
    </location>
    <ligand>
        <name>deamido-NAD(+)</name>
        <dbReference type="ChEBI" id="CHEBI:58437"/>
        <note>ligand shared between two neighboring subunits</note>
    </ligand>
</feature>
<feature type="binding site" evidence="8">
    <location>
        <position position="133"/>
    </location>
    <ligand>
        <name>ATP</name>
        <dbReference type="ChEBI" id="CHEBI:30616"/>
    </ligand>
</feature>
<dbReference type="Pfam" id="PF02540">
    <property type="entry name" value="NAD_synthase"/>
    <property type="match status" value="1"/>
</dbReference>
<dbReference type="Proteomes" id="UP000001661">
    <property type="component" value="Chromosome"/>
</dbReference>
<dbReference type="eggNOG" id="COG0171">
    <property type="taxonomic scope" value="Bacteria"/>
</dbReference>